<feature type="transmembrane region" description="Helical" evidence="1">
    <location>
        <begin position="271"/>
        <end position="290"/>
    </location>
</feature>
<dbReference type="InterPro" id="IPR039672">
    <property type="entry name" value="MFS_2"/>
</dbReference>
<feature type="transmembrane region" description="Helical" evidence="1">
    <location>
        <begin position="323"/>
        <end position="342"/>
    </location>
</feature>
<dbReference type="Gene3D" id="1.20.1250.20">
    <property type="entry name" value="MFS general substrate transporter like domains"/>
    <property type="match status" value="2"/>
</dbReference>
<keyword evidence="1" id="KW-1133">Transmembrane helix</keyword>
<dbReference type="RefSeq" id="WP_343969947.1">
    <property type="nucleotide sequence ID" value="NZ_BAAAGK010000081.1"/>
</dbReference>
<feature type="transmembrane region" description="Helical" evidence="1">
    <location>
        <begin position="154"/>
        <end position="177"/>
    </location>
</feature>
<evidence type="ECO:0000313" key="2">
    <source>
        <dbReference type="EMBL" id="MFC7606354.1"/>
    </source>
</evidence>
<feature type="transmembrane region" description="Helical" evidence="1">
    <location>
        <begin position="409"/>
        <end position="433"/>
    </location>
</feature>
<proteinExistence type="predicted"/>
<feature type="transmembrane region" description="Helical" evidence="1">
    <location>
        <begin position="89"/>
        <end position="107"/>
    </location>
</feature>
<feature type="transmembrane region" description="Helical" evidence="1">
    <location>
        <begin position="299"/>
        <end position="317"/>
    </location>
</feature>
<gene>
    <name evidence="2" type="ORF">ACFQVD_40265</name>
</gene>
<dbReference type="Pfam" id="PF13347">
    <property type="entry name" value="MFS_2"/>
    <property type="match status" value="1"/>
</dbReference>
<reference evidence="3" key="1">
    <citation type="journal article" date="2019" name="Int. J. Syst. Evol. Microbiol.">
        <title>The Global Catalogue of Microorganisms (GCM) 10K type strain sequencing project: providing services to taxonomists for standard genome sequencing and annotation.</title>
        <authorList>
            <consortium name="The Broad Institute Genomics Platform"/>
            <consortium name="The Broad Institute Genome Sequencing Center for Infectious Disease"/>
            <person name="Wu L."/>
            <person name="Ma J."/>
        </authorList>
    </citation>
    <scope>NUCLEOTIDE SEQUENCE [LARGE SCALE GENOMIC DNA]</scope>
    <source>
        <strain evidence="3">JCM 10083</strain>
    </source>
</reference>
<name>A0ABW2TF02_9ACTN</name>
<dbReference type="PANTHER" id="PTHR11328:SF24">
    <property type="entry name" value="MAJOR FACILITATOR SUPERFAMILY (MFS) PROFILE DOMAIN-CONTAINING PROTEIN"/>
    <property type="match status" value="1"/>
</dbReference>
<dbReference type="PANTHER" id="PTHR11328">
    <property type="entry name" value="MAJOR FACILITATOR SUPERFAMILY DOMAIN-CONTAINING PROTEIN"/>
    <property type="match status" value="1"/>
</dbReference>
<sequence length="460" mass="48527">MISPAPSPAVVTVPRGVRIGYGVGSICTATFSTVPGLLLLFYMTNVLAVPAWIAGVVAFLPKLWDMFINPWVGQRSDRTVSRFGARRPWMLLGALTLPVTFTLTFAGPPLTGLSAALYVGLCYFLTATAYAFYEVPYKAMPAEMTDDYHERSSLLQWKMVFVGLGILLSGAVAPMIAGTEVSGYRTMGLVVGGVLLLSMLAAFFGTARAPMVARAEAESSLGAQFTAARSNRTFMVLLGLSCAQMLAAGIMLAGSPYFATYTLGDPAATTTLFLGIVGPLLITMPLWVWLSKRYDKRGAMILSSALFTVGTVGMAFSGPLGSAYAHACVLLVGIGYAGFQLLQFSMLSDVIVHDTLVTGKRRAGVFTGLWTAAETVVFAFGAFILGWLLGATGFVESDPATPVAQPESATTAVLYGTTLLPALLMVVSIVLTTRYTLTAEKLRKAGAGAAETGATETQNG</sequence>
<dbReference type="InterPro" id="IPR036259">
    <property type="entry name" value="MFS_trans_sf"/>
</dbReference>
<dbReference type="Proteomes" id="UP001596514">
    <property type="component" value="Unassembled WGS sequence"/>
</dbReference>
<dbReference type="EMBL" id="JBHTEE010000001">
    <property type="protein sequence ID" value="MFC7606354.1"/>
    <property type="molecule type" value="Genomic_DNA"/>
</dbReference>
<organism evidence="2 3">
    <name type="scientific">Streptosporangium amethystogenes subsp. fukuiense</name>
    <dbReference type="NCBI Taxonomy" id="698418"/>
    <lineage>
        <taxon>Bacteria</taxon>
        <taxon>Bacillati</taxon>
        <taxon>Actinomycetota</taxon>
        <taxon>Actinomycetes</taxon>
        <taxon>Streptosporangiales</taxon>
        <taxon>Streptosporangiaceae</taxon>
        <taxon>Streptosporangium</taxon>
    </lineage>
</organism>
<evidence type="ECO:0000313" key="3">
    <source>
        <dbReference type="Proteomes" id="UP001596514"/>
    </source>
</evidence>
<accession>A0ABW2TF02</accession>
<feature type="transmembrane region" description="Helical" evidence="1">
    <location>
        <begin position="49"/>
        <end position="68"/>
    </location>
</feature>
<keyword evidence="1" id="KW-0812">Transmembrane</keyword>
<feature type="transmembrane region" description="Helical" evidence="1">
    <location>
        <begin position="21"/>
        <end position="43"/>
    </location>
</feature>
<comment type="caution">
    <text evidence="2">The sequence shown here is derived from an EMBL/GenBank/DDBJ whole genome shotgun (WGS) entry which is preliminary data.</text>
</comment>
<keyword evidence="3" id="KW-1185">Reference proteome</keyword>
<dbReference type="CDD" id="cd17332">
    <property type="entry name" value="MFS_MelB_like"/>
    <property type="match status" value="1"/>
</dbReference>
<feature type="transmembrane region" description="Helical" evidence="1">
    <location>
        <begin position="234"/>
        <end position="259"/>
    </location>
</feature>
<feature type="transmembrane region" description="Helical" evidence="1">
    <location>
        <begin position="113"/>
        <end position="133"/>
    </location>
</feature>
<feature type="transmembrane region" description="Helical" evidence="1">
    <location>
        <begin position="363"/>
        <end position="389"/>
    </location>
</feature>
<feature type="transmembrane region" description="Helical" evidence="1">
    <location>
        <begin position="183"/>
        <end position="204"/>
    </location>
</feature>
<evidence type="ECO:0000256" key="1">
    <source>
        <dbReference type="SAM" id="Phobius"/>
    </source>
</evidence>
<keyword evidence="1" id="KW-0472">Membrane</keyword>
<dbReference type="SUPFAM" id="SSF103473">
    <property type="entry name" value="MFS general substrate transporter"/>
    <property type="match status" value="1"/>
</dbReference>
<protein>
    <submittedName>
        <fullName evidence="2">MFS transporter</fullName>
    </submittedName>
</protein>